<organism evidence="1 2">
    <name type="scientific">Candidatus Beckwithbacteria bacterium GW2011_GWB1_47_15</name>
    <dbReference type="NCBI Taxonomy" id="1618371"/>
    <lineage>
        <taxon>Bacteria</taxon>
        <taxon>Candidatus Beckwithiibacteriota</taxon>
    </lineage>
</organism>
<accession>A0A0G1U333</accession>
<name>A0A0G1U333_9BACT</name>
<gene>
    <name evidence="1" type="ORF">UX85_C0007G0025</name>
</gene>
<sequence length="87" mass="9970">MGQLRKLGEAGVLAIPFAKSFIAQLKSTVTELTAPDEEKITLLDRQEWIERYPEFWREAQAGWISLRDPDDKTNYGTSFVLFGPRKP</sequence>
<evidence type="ECO:0000313" key="2">
    <source>
        <dbReference type="Proteomes" id="UP000033860"/>
    </source>
</evidence>
<dbReference type="EMBL" id="LCNT01000007">
    <property type="protein sequence ID" value="KKU60738.1"/>
    <property type="molecule type" value="Genomic_DNA"/>
</dbReference>
<proteinExistence type="predicted"/>
<dbReference type="AlphaFoldDB" id="A0A0G1U333"/>
<protein>
    <submittedName>
        <fullName evidence="1">Uncharacterized protein</fullName>
    </submittedName>
</protein>
<dbReference type="Proteomes" id="UP000033860">
    <property type="component" value="Unassembled WGS sequence"/>
</dbReference>
<reference evidence="1 2" key="1">
    <citation type="journal article" date="2015" name="Nature">
        <title>rRNA introns, odd ribosomes, and small enigmatic genomes across a large radiation of phyla.</title>
        <authorList>
            <person name="Brown C.T."/>
            <person name="Hug L.A."/>
            <person name="Thomas B.C."/>
            <person name="Sharon I."/>
            <person name="Castelle C.J."/>
            <person name="Singh A."/>
            <person name="Wilkins M.J."/>
            <person name="Williams K.H."/>
            <person name="Banfield J.F."/>
        </authorList>
    </citation>
    <scope>NUCLEOTIDE SEQUENCE [LARGE SCALE GENOMIC DNA]</scope>
</reference>
<comment type="caution">
    <text evidence="1">The sequence shown here is derived from an EMBL/GenBank/DDBJ whole genome shotgun (WGS) entry which is preliminary data.</text>
</comment>
<evidence type="ECO:0000313" key="1">
    <source>
        <dbReference type="EMBL" id="KKU60738.1"/>
    </source>
</evidence>